<organism evidence="2 3">
    <name type="scientific">Veillonella magna</name>
    <dbReference type="NCBI Taxonomy" id="464322"/>
    <lineage>
        <taxon>Bacteria</taxon>
        <taxon>Bacillati</taxon>
        <taxon>Bacillota</taxon>
        <taxon>Negativicutes</taxon>
        <taxon>Veillonellales</taxon>
        <taxon>Veillonellaceae</taxon>
        <taxon>Veillonella</taxon>
    </lineage>
</organism>
<evidence type="ECO:0000256" key="1">
    <source>
        <dbReference type="SAM" id="MobiDB-lite"/>
    </source>
</evidence>
<feature type="compositionally biased region" description="Acidic residues" evidence="1">
    <location>
        <begin position="225"/>
        <end position="235"/>
    </location>
</feature>
<gene>
    <name evidence="2" type="ORF">H6A01_05560</name>
</gene>
<evidence type="ECO:0000313" key="2">
    <source>
        <dbReference type="EMBL" id="MBM6912787.1"/>
    </source>
</evidence>
<dbReference type="Proteomes" id="UP000707138">
    <property type="component" value="Unassembled WGS sequence"/>
</dbReference>
<comment type="caution">
    <text evidence="2">The sequence shown here is derived from an EMBL/GenBank/DDBJ whole genome shotgun (WGS) entry which is preliminary data.</text>
</comment>
<accession>A0ABS2GG33</accession>
<feature type="region of interest" description="Disordered" evidence="1">
    <location>
        <begin position="209"/>
        <end position="235"/>
    </location>
</feature>
<sequence length="235" mass="26700">MKKEWMVALGIVGMLGCNQVAEAAQDVLMEPTTQEPIAITAIQEPTTVVMPSREVARMSDTYAAWYGDRVVHFYNVNGHVQEGKQVNDERFLYYMRVRLHFYNESHNWKKDSYGYITLKHLYEEYASLLANVPIGGKLEGAMLLEPLVQAEPTVYDNELRTYMNEMVLFAMRESMKDDNPTQQELPSTIDAPIDLWAAIQGVEAAPTKDSARYAAVPKESWEQQPVEDSDLLTGK</sequence>
<dbReference type="EMBL" id="JACJLA010000008">
    <property type="protein sequence ID" value="MBM6912787.1"/>
    <property type="molecule type" value="Genomic_DNA"/>
</dbReference>
<dbReference type="PROSITE" id="PS51257">
    <property type="entry name" value="PROKAR_LIPOPROTEIN"/>
    <property type="match status" value="1"/>
</dbReference>
<keyword evidence="3" id="KW-1185">Reference proteome</keyword>
<evidence type="ECO:0000313" key="3">
    <source>
        <dbReference type="Proteomes" id="UP000707138"/>
    </source>
</evidence>
<name>A0ABS2GG33_9FIRM</name>
<dbReference type="RefSeq" id="WP_205087832.1">
    <property type="nucleotide sequence ID" value="NZ_JACJLA010000008.1"/>
</dbReference>
<protein>
    <submittedName>
        <fullName evidence="2">Uncharacterized protein</fullName>
    </submittedName>
</protein>
<proteinExistence type="predicted"/>
<reference evidence="2 3" key="1">
    <citation type="journal article" date="2021" name="Sci. Rep.">
        <title>The distribution of antibiotic resistance genes in chicken gut microbiota commensals.</title>
        <authorList>
            <person name="Juricova H."/>
            <person name="Matiasovicova J."/>
            <person name="Kubasova T."/>
            <person name="Cejkova D."/>
            <person name="Rychlik I."/>
        </authorList>
    </citation>
    <scope>NUCLEOTIDE SEQUENCE [LARGE SCALE GENOMIC DNA]</scope>
    <source>
        <strain evidence="2 3">An537</strain>
    </source>
</reference>